<protein>
    <submittedName>
        <fullName evidence="2">Uncharacterized protein</fullName>
    </submittedName>
</protein>
<dbReference type="Proteomes" id="UP000318017">
    <property type="component" value="Chromosome"/>
</dbReference>
<dbReference type="RefSeq" id="WP_145077171.1">
    <property type="nucleotide sequence ID" value="NZ_CP036298.1"/>
</dbReference>
<gene>
    <name evidence="2" type="ORF">Q31a_22190</name>
</gene>
<sequence>MHAFNLSSLANTFVQHSHSLLGYRCVPASEAINSYWLAAKFRHEEWSGRLARHRTAIQQAGTSARIQRWREIYPILQEILLAEPLARCVAYVAALLEHRELNADFSALAKNTLASHQEARQRCLHLIVFGHGLSVENAVRLNRLRVRMESLTDDLLASLPPLSRLGEYCFASSATAYAQSQLQGLREHPVTVLTHAVSISAGLKHGLPGFVDSRSGCGRLNEQLSKAVLKMLPSTLFDSFGVPRSSIGSRLYLDSPESDGHRNDYESPLEQPLDMLQPVTLRQVRQPQQRRWHS</sequence>
<organism evidence="2 3">
    <name type="scientific">Aureliella helgolandensis</name>
    <dbReference type="NCBI Taxonomy" id="2527968"/>
    <lineage>
        <taxon>Bacteria</taxon>
        <taxon>Pseudomonadati</taxon>
        <taxon>Planctomycetota</taxon>
        <taxon>Planctomycetia</taxon>
        <taxon>Pirellulales</taxon>
        <taxon>Pirellulaceae</taxon>
        <taxon>Aureliella</taxon>
    </lineage>
</organism>
<accession>A0A518G5R1</accession>
<proteinExistence type="predicted"/>
<feature type="region of interest" description="Disordered" evidence="1">
    <location>
        <begin position="252"/>
        <end position="272"/>
    </location>
</feature>
<evidence type="ECO:0000256" key="1">
    <source>
        <dbReference type="SAM" id="MobiDB-lite"/>
    </source>
</evidence>
<evidence type="ECO:0000313" key="2">
    <source>
        <dbReference type="EMBL" id="QDV23909.1"/>
    </source>
</evidence>
<evidence type="ECO:0000313" key="3">
    <source>
        <dbReference type="Proteomes" id="UP000318017"/>
    </source>
</evidence>
<dbReference type="KEGG" id="ahel:Q31a_22190"/>
<dbReference type="EMBL" id="CP036298">
    <property type="protein sequence ID" value="QDV23909.1"/>
    <property type="molecule type" value="Genomic_DNA"/>
</dbReference>
<dbReference type="AlphaFoldDB" id="A0A518G5R1"/>
<name>A0A518G5R1_9BACT</name>
<keyword evidence="3" id="KW-1185">Reference proteome</keyword>
<reference evidence="2 3" key="1">
    <citation type="submission" date="2019-02" db="EMBL/GenBank/DDBJ databases">
        <title>Deep-cultivation of Planctomycetes and their phenomic and genomic characterization uncovers novel biology.</title>
        <authorList>
            <person name="Wiegand S."/>
            <person name="Jogler M."/>
            <person name="Boedeker C."/>
            <person name="Pinto D."/>
            <person name="Vollmers J."/>
            <person name="Rivas-Marin E."/>
            <person name="Kohn T."/>
            <person name="Peeters S.H."/>
            <person name="Heuer A."/>
            <person name="Rast P."/>
            <person name="Oberbeckmann S."/>
            <person name="Bunk B."/>
            <person name="Jeske O."/>
            <person name="Meyerdierks A."/>
            <person name="Storesund J.E."/>
            <person name="Kallscheuer N."/>
            <person name="Luecker S."/>
            <person name="Lage O.M."/>
            <person name="Pohl T."/>
            <person name="Merkel B.J."/>
            <person name="Hornburger P."/>
            <person name="Mueller R.-W."/>
            <person name="Bruemmer F."/>
            <person name="Labrenz M."/>
            <person name="Spormann A.M."/>
            <person name="Op den Camp H."/>
            <person name="Overmann J."/>
            <person name="Amann R."/>
            <person name="Jetten M.S.M."/>
            <person name="Mascher T."/>
            <person name="Medema M.H."/>
            <person name="Devos D.P."/>
            <person name="Kaster A.-K."/>
            <person name="Ovreas L."/>
            <person name="Rohde M."/>
            <person name="Galperin M.Y."/>
            <person name="Jogler C."/>
        </authorList>
    </citation>
    <scope>NUCLEOTIDE SEQUENCE [LARGE SCALE GENOMIC DNA]</scope>
    <source>
        <strain evidence="2 3">Q31a</strain>
    </source>
</reference>
<dbReference type="OrthoDB" id="290892at2"/>